<dbReference type="Gene3D" id="3.40.50.11500">
    <property type="match status" value="1"/>
</dbReference>
<reference evidence="7" key="1">
    <citation type="submission" date="2022-07" db="EMBL/GenBank/DDBJ databases">
        <authorList>
            <person name="Trinca V."/>
            <person name="Uliana J.V.C."/>
            <person name="Torres T.T."/>
            <person name="Ward R.J."/>
            <person name="Monesi N."/>
        </authorList>
    </citation>
    <scope>NUCLEOTIDE SEQUENCE</scope>
    <source>
        <strain evidence="7">HSMRA1968</strain>
        <tissue evidence="7">Whole embryos</tissue>
    </source>
</reference>
<feature type="domain" description="Phorbol-ester/DAG-type" evidence="4">
    <location>
        <begin position="1792"/>
        <end position="1842"/>
    </location>
</feature>
<evidence type="ECO:0000259" key="6">
    <source>
        <dbReference type="PROSITE" id="PS51339"/>
    </source>
</evidence>
<evidence type="ECO:0000259" key="5">
    <source>
        <dbReference type="PROSITE" id="PS50211"/>
    </source>
</evidence>
<dbReference type="Pfam" id="PF12335">
    <property type="entry name" value="SBF2"/>
    <property type="match status" value="1"/>
</dbReference>
<organism evidence="7 8">
    <name type="scientific">Pseudolycoriella hygida</name>
    <dbReference type="NCBI Taxonomy" id="35572"/>
    <lineage>
        <taxon>Eukaryota</taxon>
        <taxon>Metazoa</taxon>
        <taxon>Ecdysozoa</taxon>
        <taxon>Arthropoda</taxon>
        <taxon>Hexapoda</taxon>
        <taxon>Insecta</taxon>
        <taxon>Pterygota</taxon>
        <taxon>Neoptera</taxon>
        <taxon>Endopterygota</taxon>
        <taxon>Diptera</taxon>
        <taxon>Nematocera</taxon>
        <taxon>Sciaroidea</taxon>
        <taxon>Sciaridae</taxon>
        <taxon>Pseudolycoriella</taxon>
    </lineage>
</organism>
<feature type="domain" description="UDENN" evidence="5">
    <location>
        <begin position="6"/>
        <end position="446"/>
    </location>
</feature>
<dbReference type="Gene3D" id="3.30.60.20">
    <property type="match status" value="1"/>
</dbReference>
<dbReference type="Proteomes" id="UP001151699">
    <property type="component" value="Chromosome X"/>
</dbReference>
<dbReference type="Pfam" id="PF02141">
    <property type="entry name" value="DENN"/>
    <property type="match status" value="1"/>
</dbReference>
<gene>
    <name evidence="7" type="primary">Sbf2</name>
    <name evidence="7" type="ORF">Bhyg_10352</name>
</gene>
<dbReference type="SMART" id="SM00799">
    <property type="entry name" value="DENN"/>
    <property type="match status" value="1"/>
</dbReference>
<dbReference type="InterPro" id="IPR037516">
    <property type="entry name" value="Tripartite_DENN"/>
</dbReference>
<dbReference type="InterPro" id="IPR043153">
    <property type="entry name" value="DENN_C"/>
</dbReference>
<dbReference type="InterPro" id="IPR029021">
    <property type="entry name" value="Prot-tyrosine_phosphatase-like"/>
</dbReference>
<dbReference type="Pfam" id="PF02893">
    <property type="entry name" value="GRAM"/>
    <property type="match status" value="1"/>
</dbReference>
<dbReference type="InterPro" id="IPR030564">
    <property type="entry name" value="Myotubularin"/>
</dbReference>
<feature type="region of interest" description="Disordered" evidence="2">
    <location>
        <begin position="1108"/>
        <end position="1127"/>
    </location>
</feature>
<feature type="compositionally biased region" description="Basic and acidic residues" evidence="2">
    <location>
        <begin position="831"/>
        <end position="841"/>
    </location>
</feature>
<comment type="caution">
    <text evidence="7">The sequence shown here is derived from an EMBL/GenBank/DDBJ whole genome shotgun (WGS) entry which is preliminary data.</text>
</comment>
<proteinExistence type="inferred from homology"/>
<dbReference type="SMART" id="SM00801">
    <property type="entry name" value="dDENN"/>
    <property type="match status" value="1"/>
</dbReference>
<dbReference type="Gene3D" id="2.30.29.30">
    <property type="entry name" value="Pleckstrin-homology domain (PH domain)/Phosphotyrosine-binding domain (PTB)"/>
    <property type="match status" value="1"/>
</dbReference>
<dbReference type="SUPFAM" id="SSF50729">
    <property type="entry name" value="PH domain-like"/>
    <property type="match status" value="2"/>
</dbReference>
<dbReference type="GO" id="GO:0005737">
    <property type="term" value="C:cytoplasm"/>
    <property type="evidence" value="ECO:0007669"/>
    <property type="project" value="TreeGrafter"/>
</dbReference>
<evidence type="ECO:0000256" key="1">
    <source>
        <dbReference type="ARBA" id="ARBA00007471"/>
    </source>
</evidence>
<dbReference type="PROSITE" id="PS51339">
    <property type="entry name" value="PPASE_MYOTUBULARIN"/>
    <property type="match status" value="1"/>
</dbReference>
<accession>A0A9Q0RYX6</accession>
<dbReference type="InterPro" id="IPR002219">
    <property type="entry name" value="PKC_DAG/PE"/>
</dbReference>
<dbReference type="SMART" id="SM00233">
    <property type="entry name" value="PH"/>
    <property type="match status" value="1"/>
</dbReference>
<evidence type="ECO:0000256" key="2">
    <source>
        <dbReference type="SAM" id="MobiDB-lite"/>
    </source>
</evidence>
<comment type="similarity">
    <text evidence="1">Belongs to the protein-tyrosine phosphatase family. Non-receptor class myotubularin subfamily.</text>
</comment>
<evidence type="ECO:0000259" key="4">
    <source>
        <dbReference type="PROSITE" id="PS50081"/>
    </source>
</evidence>
<dbReference type="Pfam" id="PF03456">
    <property type="entry name" value="uDENN"/>
    <property type="match status" value="1"/>
</dbReference>
<dbReference type="InterPro" id="IPR011993">
    <property type="entry name" value="PH-like_dom_sf"/>
</dbReference>
<protein>
    <submittedName>
        <fullName evidence="7">Myotubularin-related protein 13</fullName>
    </submittedName>
</protein>
<sequence length="1994" mass="225661">MSRLADYFVIVGYDHDKERSGNCTGKIMQRFPEKDWPDTPFIEGIEWFCQPLGWCLSTEKQEPKFFVSVLTDIDANRHYCACLCFNETVSITPSKPADEEEENLTPGRPLLGSTTSTNTATITHHSIMYAPKCLVLVSRLDYVETFRNCLGTIYTVYIESLSYPLETLIGNILGCIQVPNAGGPQVRFSIGAGDKQAMQPPLSSSLPVTGTSVSFLFQQLGIKNVMLLFCAVMTEHKILFHSKSFSRLTESCRALTALMYPFRYSHVYIPILPAPLVEVLSTPTPFIMGVHSSLQTEITDLLDVIVADIDGGSIKIPESLVPPVSTLPPAIWESTQNALTMVLQPHLSTADLAFAQPLSTQLNGKSQQMQDKEIRAVFMRMFAQLLQGYRSCLTLIRIHPKPVITFHKAGFLGARDLVNCDFLLRVLDSMFFTGFVTERGPPWRPCDAWDELYSAMTDLNRTETQNPKLILVHIQELAQILYTNENPNSQIYTQKVLRPPEGAYSRIHQPPMNPINGQLVQEIIDEGLSKSDIQSRFLGVRNPPRIVPSGPHLQSISDGRSIVNNTVRRLEVLKTCVNCIFDNKIADARKSFPAVMRTLKQRDARLTLCRELSRTVQGNKAVLEHQQFELVVKLMNRALQDDTTMDEHGVAAALLPLSTAFCRKLCTGVIQFAYTCIQDHPVWKNQQFWEAAFYQDVQTQIKALYLPRTPTLDNNYPYWIGESNENNREKLSPSNPKTMMEYRLSTLSRSQEPSALEIAAEQMRLWPNMDAAKQKEFVSSEESTLYSQAIHYANRMVSLLIPPDVNSGGKVKKIDHHLDDDTSVSNSVVESHSHSDTHSDEGFEESDPGETGNVVAKMVSKFLDSVCTEGQCTAEHVRNLHAMVPGVVHMHIETLDAIHRESKRIPPVQKPKIQKPTLLNGEVFVGESMRVYLLSDGREDGTSPLLPAEGALFLTNYRVVFRGSPCDPLACEQSIVRSFPVSSLTKEKRVNVLYLPHLDQVLPEGLQLRSCTFQLLKVAFDEEVTPESIESFRKSLNKARYPDDEFGHFAFSAYGITAQTPPHKVKEKNATLKGFAKKTLLRTAKKAGFKQKGTTKRKYVLSGVDFDDTHNANEHNEEDDDSDENVDTMPRVTIKDVERLKERSYVKDWQRIGFGEPSSCYRISTVNCNYSLCRTYPAIIVCPTSISDESLKTLARCYKNQRISLPTWRHRNGAVLLRGAVPHAKGVMGMLKGHPHSTNTANDSTGHQEQDRYFITIIENMPHTMTVKYPWELSDSNLSINSLLLAAEDHQIATKTDFSTLTPDTNRKTNSAFQSVKSFSSFTARPLYGKSNKRSSLKTGSNQLRDISESNSLQYTFQRVPLYFLGEKSQSKSARLSEMYTEFIPVDYTDVRHSRSAFKKLMRTCLPSVLITEPDQSFAKLLEQSEWLQQIRGLLQLSGAVVDLIDLQGSSVTLALEEGWDVTAQVSSLAQLCLDPFYRTIEGFRVLIEKEWLAFGHRFGHRSNLKPNSSSSSPFAPTFLQFLDAVHQIQAQFPLAFEFNEFYLRFLAYHSVSCRFRTFLFDCELERFDLGISAIEDKRGSLNSKHVVETFAGSDDDTIYPGGIRNTGSNSHKIGSSVFDYIDRQHSKWPMFYNFMYTADPDRQILRPQSSVAVLELWRFYVDEELAQGPPYDPELLSTDIIDDEVEFSGKQPRRKVVTVGYDSMDKSDPDAFSRLLEELRHAEAERGLLPQKWRQVWDKLELPHSDSLTRHASFSSALVRSHGRLLHKRSTLEILMRGRLSGHHQESFSHPHRFEKHSYTTPTHCNHCDGVLWGPMWTGLRCMDCGNSYHEKCSDSVPKNCTKYKAVEGVPQTLTRSQGDNVSMTSSANTGQTSSQHFYEQFSSNVAENRTHEGHLYKRGALLKGWKQRWFVLDSIKHQLRYYDNMEDSNYKGLIELAEVQSVHSAAPAQVGTKKVDEKAFFDLKTSRRTYNFYALDASTAQEWIEKIQACLQ</sequence>
<dbReference type="FunFam" id="3.40.50.11500:FF:000006">
    <property type="entry name" value="SET binding factor 2"/>
    <property type="match status" value="1"/>
</dbReference>
<dbReference type="SMART" id="SM00568">
    <property type="entry name" value="GRAM"/>
    <property type="match status" value="1"/>
</dbReference>
<dbReference type="SMART" id="SM00800">
    <property type="entry name" value="uDENN"/>
    <property type="match status" value="1"/>
</dbReference>
<keyword evidence="8" id="KW-1185">Reference proteome</keyword>
<dbReference type="GO" id="GO:0005085">
    <property type="term" value="F:guanyl-nucleotide exchange factor activity"/>
    <property type="evidence" value="ECO:0007669"/>
    <property type="project" value="TreeGrafter"/>
</dbReference>
<dbReference type="InterPro" id="IPR001849">
    <property type="entry name" value="PH_domain"/>
</dbReference>
<dbReference type="InterPro" id="IPR005113">
    <property type="entry name" value="uDENN_dom"/>
</dbReference>
<dbReference type="InterPro" id="IPR001194">
    <property type="entry name" value="cDENN_dom"/>
</dbReference>
<dbReference type="Gene3D" id="3.30.450.200">
    <property type="match status" value="1"/>
</dbReference>
<dbReference type="InterPro" id="IPR022096">
    <property type="entry name" value="SBF1/SBF2"/>
</dbReference>
<dbReference type="InterPro" id="IPR005112">
    <property type="entry name" value="dDENN_dom"/>
</dbReference>
<dbReference type="EMBL" id="WJQU01000003">
    <property type="protein sequence ID" value="KAJ6637621.1"/>
    <property type="molecule type" value="Genomic_DNA"/>
</dbReference>
<dbReference type="Pfam" id="PF00169">
    <property type="entry name" value="PH"/>
    <property type="match status" value="1"/>
</dbReference>
<dbReference type="SUPFAM" id="SSF52799">
    <property type="entry name" value="(Phosphotyrosine protein) phosphatases II"/>
    <property type="match status" value="1"/>
</dbReference>
<dbReference type="Pfam" id="PF00130">
    <property type="entry name" value="C1_1"/>
    <property type="match status" value="1"/>
</dbReference>
<dbReference type="PROSITE" id="PS50211">
    <property type="entry name" value="DENN"/>
    <property type="match status" value="1"/>
</dbReference>
<dbReference type="FunFam" id="3.30.450.200:FF:000004">
    <property type="entry name" value="SET binding factor 2"/>
    <property type="match status" value="1"/>
</dbReference>
<dbReference type="CDD" id="cd01235">
    <property type="entry name" value="PH_Sbf1_hMTMR5"/>
    <property type="match status" value="1"/>
</dbReference>
<dbReference type="GO" id="GO:0016020">
    <property type="term" value="C:membrane"/>
    <property type="evidence" value="ECO:0007669"/>
    <property type="project" value="TreeGrafter"/>
</dbReference>
<dbReference type="FunFam" id="2.30.29.30:FF:000286">
    <property type="entry name" value="PH-protein kinase domain containing protein"/>
    <property type="match status" value="1"/>
</dbReference>
<dbReference type="SMART" id="SM00109">
    <property type="entry name" value="C1"/>
    <property type="match status" value="1"/>
</dbReference>
<dbReference type="PANTHER" id="PTHR10807:SF109">
    <property type="entry name" value="SET DOMAIN BINDING FACTOR, ISOFORM A"/>
    <property type="match status" value="1"/>
</dbReference>
<dbReference type="CDD" id="cd14534">
    <property type="entry name" value="PTP-MTMR5-like"/>
    <property type="match status" value="1"/>
</dbReference>
<name>A0A9Q0RYX6_9DIPT</name>
<feature type="domain" description="PH" evidence="3">
    <location>
        <begin position="1890"/>
        <end position="1994"/>
    </location>
</feature>
<dbReference type="OrthoDB" id="74314at2759"/>
<feature type="region of interest" description="Disordered" evidence="2">
    <location>
        <begin position="820"/>
        <end position="851"/>
    </location>
</feature>
<dbReference type="PROSITE" id="PS00479">
    <property type="entry name" value="ZF_DAG_PE_1"/>
    <property type="match status" value="1"/>
</dbReference>
<dbReference type="CDD" id="cd13208">
    <property type="entry name" value="PH-GRAM_MTMR5_MTMR13"/>
    <property type="match status" value="1"/>
</dbReference>
<dbReference type="PROSITE" id="PS50081">
    <property type="entry name" value="ZF_DAG_PE_2"/>
    <property type="match status" value="1"/>
</dbReference>
<dbReference type="PANTHER" id="PTHR10807">
    <property type="entry name" value="MYOTUBULARIN-RELATED"/>
    <property type="match status" value="1"/>
</dbReference>
<dbReference type="InterPro" id="IPR010569">
    <property type="entry name" value="Myotubularin-like_Pase_dom"/>
</dbReference>
<evidence type="ECO:0000313" key="8">
    <source>
        <dbReference type="Proteomes" id="UP001151699"/>
    </source>
</evidence>
<dbReference type="Pfam" id="PF06602">
    <property type="entry name" value="Myotub-related"/>
    <property type="match status" value="1"/>
</dbReference>
<feature type="domain" description="Myotubularin phosphatase" evidence="6">
    <location>
        <begin position="1139"/>
        <end position="1662"/>
    </location>
</feature>
<dbReference type="PROSITE" id="PS50003">
    <property type="entry name" value="PH_DOMAIN"/>
    <property type="match status" value="1"/>
</dbReference>
<evidence type="ECO:0000313" key="7">
    <source>
        <dbReference type="EMBL" id="KAJ6637621.1"/>
    </source>
</evidence>
<dbReference type="InterPro" id="IPR004182">
    <property type="entry name" value="GRAM"/>
</dbReference>
<evidence type="ECO:0000259" key="3">
    <source>
        <dbReference type="PROSITE" id="PS50003"/>
    </source>
</evidence>
<feature type="compositionally biased region" description="Acidic residues" evidence="2">
    <location>
        <begin position="1116"/>
        <end position="1126"/>
    </location>
</feature>